<keyword evidence="5 7" id="KW-0472">Membrane</keyword>
<accession>A0A059FP11</accession>
<dbReference type="PANTHER" id="PTHR36115">
    <property type="entry name" value="PROLINE-RICH ANTIGEN HOMOLOG-RELATED"/>
    <property type="match status" value="1"/>
</dbReference>
<evidence type="ECO:0000256" key="5">
    <source>
        <dbReference type="ARBA" id="ARBA00023136"/>
    </source>
</evidence>
<dbReference type="GO" id="GO:0005886">
    <property type="term" value="C:plasma membrane"/>
    <property type="evidence" value="ECO:0007669"/>
    <property type="project" value="UniProtKB-SubCell"/>
</dbReference>
<evidence type="ECO:0000256" key="3">
    <source>
        <dbReference type="ARBA" id="ARBA00022692"/>
    </source>
</evidence>
<evidence type="ECO:0000313" key="10">
    <source>
        <dbReference type="Proteomes" id="UP000025171"/>
    </source>
</evidence>
<keyword evidence="9" id="KW-0808">Transferase</keyword>
<keyword evidence="10" id="KW-1185">Reference proteome</keyword>
<dbReference type="Pfam" id="PF06271">
    <property type="entry name" value="RDD"/>
    <property type="match status" value="1"/>
</dbReference>
<name>A0A059FP11_9PROT</name>
<reference evidence="9 10" key="1">
    <citation type="journal article" date="2014" name="Antonie Van Leeuwenhoek">
        <title>Hyphomonas beringensis sp. nov. and Hyphomonas chukchiensis sp. nov., isolated from surface seawater of the Bering Sea and Chukchi Sea.</title>
        <authorList>
            <person name="Li C."/>
            <person name="Lai Q."/>
            <person name="Li G."/>
            <person name="Dong C."/>
            <person name="Wang J."/>
            <person name="Liao Y."/>
            <person name="Shao Z."/>
        </authorList>
    </citation>
    <scope>NUCLEOTIDE SEQUENCE [LARGE SCALE GENOMIC DNA]</scope>
    <source>
        <strain evidence="9 10">MHS-2</strain>
    </source>
</reference>
<keyword evidence="9" id="KW-0418">Kinase</keyword>
<sequence length="243" mass="24867">MATFGKKTTGGAQSAAFGRRASAAPAPVSDELSPKARAFLEAERARNGAPGNAAFPTPPGAATPSAFPTSPSASYTPPGKPAGKPVFGRRIIARIVDELIILIPMLVILSPMVMGALGNMTTALPGSPEEARANIELVKVGAILFLAQAAYGIAMESSGFQATLGKLMVGALVTGSDGNKPSLGAVIMRNTLARLIVNVIPLYVGYLIGLGRADRRGVHDLIAGTMVRARAGEGQAAMSDVFA</sequence>
<evidence type="ECO:0000259" key="8">
    <source>
        <dbReference type="Pfam" id="PF06271"/>
    </source>
</evidence>
<evidence type="ECO:0000256" key="1">
    <source>
        <dbReference type="ARBA" id="ARBA00004651"/>
    </source>
</evidence>
<dbReference type="InterPro" id="IPR051791">
    <property type="entry name" value="Pra-immunoreactive"/>
</dbReference>
<evidence type="ECO:0000313" key="9">
    <source>
        <dbReference type="EMBL" id="KCZ92405.1"/>
    </source>
</evidence>
<feature type="region of interest" description="Disordered" evidence="6">
    <location>
        <begin position="1"/>
        <end position="81"/>
    </location>
</feature>
<protein>
    <submittedName>
        <fullName evidence="9">Serine/threonine protein kinase</fullName>
    </submittedName>
</protein>
<feature type="compositionally biased region" description="Basic and acidic residues" evidence="6">
    <location>
        <begin position="32"/>
        <end position="46"/>
    </location>
</feature>
<proteinExistence type="predicted"/>
<dbReference type="AlphaFoldDB" id="A0A059FP11"/>
<evidence type="ECO:0000256" key="4">
    <source>
        <dbReference type="ARBA" id="ARBA00022989"/>
    </source>
</evidence>
<dbReference type="eggNOG" id="COG1714">
    <property type="taxonomic scope" value="Bacteria"/>
</dbReference>
<keyword evidence="9" id="KW-0723">Serine/threonine-protein kinase</keyword>
<keyword evidence="3 7" id="KW-0812">Transmembrane</keyword>
<keyword evidence="2" id="KW-1003">Cell membrane</keyword>
<dbReference type="InterPro" id="IPR010432">
    <property type="entry name" value="RDD"/>
</dbReference>
<evidence type="ECO:0000256" key="2">
    <source>
        <dbReference type="ARBA" id="ARBA00022475"/>
    </source>
</evidence>
<gene>
    <name evidence="9" type="ORF">HJO_10229</name>
</gene>
<feature type="domain" description="RDD" evidence="8">
    <location>
        <begin position="85"/>
        <end position="224"/>
    </location>
</feature>
<comment type="subcellular location">
    <subcellularLocation>
        <location evidence="1">Cell membrane</location>
        <topology evidence="1">Multi-pass membrane protein</topology>
    </subcellularLocation>
</comment>
<dbReference type="EMBL" id="ARYK01000004">
    <property type="protein sequence ID" value="KCZ92405.1"/>
    <property type="molecule type" value="Genomic_DNA"/>
</dbReference>
<keyword evidence="4 7" id="KW-1133">Transmembrane helix</keyword>
<feature type="compositionally biased region" description="Low complexity" evidence="6">
    <location>
        <begin position="62"/>
        <end position="77"/>
    </location>
</feature>
<organism evidence="9 10">
    <name type="scientific">Hyphomonas johnsonii MHS-2</name>
    <dbReference type="NCBI Taxonomy" id="1280950"/>
    <lineage>
        <taxon>Bacteria</taxon>
        <taxon>Pseudomonadati</taxon>
        <taxon>Pseudomonadota</taxon>
        <taxon>Alphaproteobacteria</taxon>
        <taxon>Hyphomonadales</taxon>
        <taxon>Hyphomonadaceae</taxon>
        <taxon>Hyphomonas</taxon>
    </lineage>
</organism>
<dbReference type="Proteomes" id="UP000025171">
    <property type="component" value="Unassembled WGS sequence"/>
</dbReference>
<dbReference type="OrthoDB" id="9793824at2"/>
<dbReference type="PANTHER" id="PTHR36115:SF4">
    <property type="entry name" value="MEMBRANE PROTEIN"/>
    <property type="match status" value="1"/>
</dbReference>
<feature type="compositionally biased region" description="Low complexity" evidence="6">
    <location>
        <begin position="11"/>
        <end position="27"/>
    </location>
</feature>
<comment type="caution">
    <text evidence="9">The sequence shown here is derived from an EMBL/GenBank/DDBJ whole genome shotgun (WGS) entry which is preliminary data.</text>
</comment>
<feature type="transmembrane region" description="Helical" evidence="7">
    <location>
        <begin position="99"/>
        <end position="117"/>
    </location>
</feature>
<dbReference type="STRING" id="1280950.HJO_10229"/>
<evidence type="ECO:0000256" key="7">
    <source>
        <dbReference type="SAM" id="Phobius"/>
    </source>
</evidence>
<dbReference type="RefSeq" id="WP_035616627.1">
    <property type="nucleotide sequence ID" value="NZ_ARYK01000004.1"/>
</dbReference>
<dbReference type="PATRIC" id="fig|1280950.3.peg.2046"/>
<dbReference type="GO" id="GO:0004674">
    <property type="term" value="F:protein serine/threonine kinase activity"/>
    <property type="evidence" value="ECO:0007669"/>
    <property type="project" value="UniProtKB-KW"/>
</dbReference>
<evidence type="ECO:0000256" key="6">
    <source>
        <dbReference type="SAM" id="MobiDB-lite"/>
    </source>
</evidence>